<evidence type="ECO:0000313" key="2">
    <source>
        <dbReference type="EMBL" id="MBB4736960.1"/>
    </source>
</evidence>
<reference evidence="2 3" key="1">
    <citation type="submission" date="2020-08" db="EMBL/GenBank/DDBJ databases">
        <title>Sequencing the genomes of 1000 actinobacteria strains.</title>
        <authorList>
            <person name="Klenk H.-P."/>
        </authorList>
    </citation>
    <scope>NUCLEOTIDE SEQUENCE [LARGE SCALE GENOMIC DNA]</scope>
    <source>
        <strain evidence="2 3">DSM 45809</strain>
    </source>
</reference>
<accession>A0A7W7GRJ9</accession>
<feature type="transmembrane region" description="Helical" evidence="1">
    <location>
        <begin position="85"/>
        <end position="104"/>
    </location>
</feature>
<keyword evidence="1" id="KW-0472">Membrane</keyword>
<comment type="caution">
    <text evidence="2">The sequence shown here is derived from an EMBL/GenBank/DDBJ whole genome shotgun (WGS) entry which is preliminary data.</text>
</comment>
<keyword evidence="3" id="KW-1185">Reference proteome</keyword>
<organism evidence="2 3">
    <name type="scientific">Actinoplanes octamycinicus</name>
    <dbReference type="NCBI Taxonomy" id="135948"/>
    <lineage>
        <taxon>Bacteria</taxon>
        <taxon>Bacillati</taxon>
        <taxon>Actinomycetota</taxon>
        <taxon>Actinomycetes</taxon>
        <taxon>Micromonosporales</taxon>
        <taxon>Micromonosporaceae</taxon>
        <taxon>Actinoplanes</taxon>
    </lineage>
</organism>
<feature type="transmembrane region" description="Helical" evidence="1">
    <location>
        <begin position="116"/>
        <end position="144"/>
    </location>
</feature>
<keyword evidence="1" id="KW-1133">Transmembrane helix</keyword>
<gene>
    <name evidence="2" type="ORF">BJY16_000419</name>
</gene>
<sequence>MTLRKALPAAMIALVFAVPVATWWLVGDLTDPELLAEHIELDYAYRAVSLGAAADRVLGMLACLIVAGTVPFLAWASITRRLRAGWWLVLLPLIVAGHLSGLAARVATAGVIGANIGAGLVLLLGLPVLLVLVSIAGVIAFYLLRSEPQPAVFGK</sequence>
<dbReference type="AlphaFoldDB" id="A0A7W7GRJ9"/>
<keyword evidence="1" id="KW-0812">Transmembrane</keyword>
<protein>
    <submittedName>
        <fullName evidence="2">Uncharacterized protein</fullName>
    </submittedName>
</protein>
<dbReference type="RefSeq" id="WP_185037442.1">
    <property type="nucleotide sequence ID" value="NZ_BAABFG010000005.1"/>
</dbReference>
<dbReference type="EMBL" id="JACHNB010000001">
    <property type="protein sequence ID" value="MBB4736960.1"/>
    <property type="molecule type" value="Genomic_DNA"/>
</dbReference>
<name>A0A7W7GRJ9_9ACTN</name>
<evidence type="ECO:0000256" key="1">
    <source>
        <dbReference type="SAM" id="Phobius"/>
    </source>
</evidence>
<evidence type="ECO:0000313" key="3">
    <source>
        <dbReference type="Proteomes" id="UP000546162"/>
    </source>
</evidence>
<proteinExistence type="predicted"/>
<feature type="transmembrane region" description="Helical" evidence="1">
    <location>
        <begin position="57"/>
        <end position="78"/>
    </location>
</feature>
<dbReference type="Proteomes" id="UP000546162">
    <property type="component" value="Unassembled WGS sequence"/>
</dbReference>
<feature type="transmembrane region" description="Helical" evidence="1">
    <location>
        <begin position="7"/>
        <end position="26"/>
    </location>
</feature>